<evidence type="ECO:0000313" key="2">
    <source>
        <dbReference type="EMBL" id="CAI0540620.1"/>
    </source>
</evidence>
<keyword evidence="3" id="KW-1185">Reference proteome</keyword>
<accession>A0AAV0Q6T1</accession>
<keyword evidence="1" id="KW-0812">Transmembrane</keyword>
<proteinExistence type="predicted"/>
<comment type="caution">
    <text evidence="2">The sequence shown here is derived from an EMBL/GenBank/DDBJ whole genome shotgun (WGS) entry which is preliminary data.</text>
</comment>
<keyword evidence="1" id="KW-0472">Membrane</keyword>
<dbReference type="EMBL" id="CAMGYJ010000009">
    <property type="protein sequence ID" value="CAI0540620.1"/>
    <property type="molecule type" value="Genomic_DNA"/>
</dbReference>
<evidence type="ECO:0000313" key="3">
    <source>
        <dbReference type="Proteomes" id="UP001154282"/>
    </source>
</evidence>
<protein>
    <submittedName>
        <fullName evidence="2">Uncharacterized protein</fullName>
    </submittedName>
</protein>
<dbReference type="AlphaFoldDB" id="A0AAV0Q6T1"/>
<sequence>MAPSQRHSQPLIAPRLRRLSNSFVFFFTSIILCPLPTSIIHILSNRSPIDCKVNPLSNLHCWVLSLTNLTIIR</sequence>
<keyword evidence="1" id="KW-1133">Transmembrane helix</keyword>
<feature type="transmembrane region" description="Helical" evidence="1">
    <location>
        <begin position="21"/>
        <end position="43"/>
    </location>
</feature>
<organism evidence="2 3">
    <name type="scientific">Linum tenue</name>
    <dbReference type="NCBI Taxonomy" id="586396"/>
    <lineage>
        <taxon>Eukaryota</taxon>
        <taxon>Viridiplantae</taxon>
        <taxon>Streptophyta</taxon>
        <taxon>Embryophyta</taxon>
        <taxon>Tracheophyta</taxon>
        <taxon>Spermatophyta</taxon>
        <taxon>Magnoliopsida</taxon>
        <taxon>eudicotyledons</taxon>
        <taxon>Gunneridae</taxon>
        <taxon>Pentapetalae</taxon>
        <taxon>rosids</taxon>
        <taxon>fabids</taxon>
        <taxon>Malpighiales</taxon>
        <taxon>Linaceae</taxon>
        <taxon>Linum</taxon>
    </lineage>
</organism>
<dbReference type="Proteomes" id="UP001154282">
    <property type="component" value="Unassembled WGS sequence"/>
</dbReference>
<name>A0AAV0Q6T1_9ROSI</name>
<gene>
    <name evidence="2" type="ORF">LITE_LOCUS41779</name>
</gene>
<evidence type="ECO:0000256" key="1">
    <source>
        <dbReference type="SAM" id="Phobius"/>
    </source>
</evidence>
<reference evidence="2" key="1">
    <citation type="submission" date="2022-08" db="EMBL/GenBank/DDBJ databases">
        <authorList>
            <person name="Gutierrez-Valencia J."/>
        </authorList>
    </citation>
    <scope>NUCLEOTIDE SEQUENCE</scope>
</reference>